<name>A0A7X3K4Q4_9HYPH</name>
<protein>
    <submittedName>
        <fullName evidence="1">Uncharacterized protein</fullName>
    </submittedName>
</protein>
<sequence>MALAGFRILQEVKVLLWFHFEVQVRFSSLCLMTIAICLASEARAGELDVEAWRQLWTRCRIAIEQSERLNTQGLTDLGPSIMRVAPVNVEGLDAPLMPGHEVHEQSWQLPNSSFVLVEGEYDDKRRRCDVRLGLNVPPVTSVEEADFVSAFKEERQLLVADGTHEERNPDPIFSTNLGVGPLARSDNGCSIMSGLQIETRPGREPVFNAFAAEQSNCLTRP</sequence>
<comment type="caution">
    <text evidence="1">The sequence shown here is derived from an EMBL/GenBank/DDBJ whole genome shotgun (WGS) entry which is preliminary data.</text>
</comment>
<evidence type="ECO:0000313" key="2">
    <source>
        <dbReference type="Proteomes" id="UP000438106"/>
    </source>
</evidence>
<dbReference type="EMBL" id="WQRF01000008">
    <property type="protein sequence ID" value="MVT00627.1"/>
    <property type="molecule type" value="Genomic_DNA"/>
</dbReference>
<proteinExistence type="predicted"/>
<evidence type="ECO:0000313" key="1">
    <source>
        <dbReference type="EMBL" id="MVT00627.1"/>
    </source>
</evidence>
<dbReference type="Proteomes" id="UP000438106">
    <property type="component" value="Unassembled WGS sequence"/>
</dbReference>
<dbReference type="RefSeq" id="WP_157291456.1">
    <property type="nucleotide sequence ID" value="NZ_WQRF01000008.1"/>
</dbReference>
<accession>A0A7X3K4Q4</accession>
<dbReference type="AlphaFoldDB" id="A0A7X3K4Q4"/>
<organism evidence="1 2">
    <name type="scientific">Devosia marina</name>
    <dbReference type="NCBI Taxonomy" id="2683198"/>
    <lineage>
        <taxon>Bacteria</taxon>
        <taxon>Pseudomonadati</taxon>
        <taxon>Pseudomonadota</taxon>
        <taxon>Alphaproteobacteria</taxon>
        <taxon>Hyphomicrobiales</taxon>
        <taxon>Devosiaceae</taxon>
        <taxon>Devosia</taxon>
    </lineage>
</organism>
<reference evidence="1 2" key="1">
    <citation type="submission" date="2019-12" db="EMBL/GenBank/DDBJ databases">
        <title>Devosia maris sp. nov., isolated from the deep seawater.</title>
        <authorList>
            <person name="Liu Y."/>
        </authorList>
    </citation>
    <scope>NUCLEOTIDE SEQUENCE [LARGE SCALE GENOMIC DNA]</scope>
    <source>
        <strain evidence="1 2">L53-10-65</strain>
    </source>
</reference>
<gene>
    <name evidence="1" type="ORF">GO014_16505</name>
</gene>
<keyword evidence="2" id="KW-1185">Reference proteome</keyword>